<sequence length="23" mass="2644">MISPCDYTIFTTAVLYYTDSLPE</sequence>
<proteinExistence type="predicted"/>
<dbReference type="AlphaFoldDB" id="A0A0E9QRG9"/>
<accession>A0A0E9QRG9</accession>
<evidence type="ECO:0000313" key="1">
    <source>
        <dbReference type="EMBL" id="JAH19556.1"/>
    </source>
</evidence>
<name>A0A0E9QRG9_ANGAN</name>
<protein>
    <submittedName>
        <fullName evidence="1">Uncharacterized protein</fullName>
    </submittedName>
</protein>
<reference evidence="1" key="1">
    <citation type="submission" date="2014-11" db="EMBL/GenBank/DDBJ databases">
        <authorList>
            <person name="Amaro Gonzalez C."/>
        </authorList>
    </citation>
    <scope>NUCLEOTIDE SEQUENCE</scope>
</reference>
<organism evidence="1">
    <name type="scientific">Anguilla anguilla</name>
    <name type="common">European freshwater eel</name>
    <name type="synonym">Muraena anguilla</name>
    <dbReference type="NCBI Taxonomy" id="7936"/>
    <lineage>
        <taxon>Eukaryota</taxon>
        <taxon>Metazoa</taxon>
        <taxon>Chordata</taxon>
        <taxon>Craniata</taxon>
        <taxon>Vertebrata</taxon>
        <taxon>Euteleostomi</taxon>
        <taxon>Actinopterygii</taxon>
        <taxon>Neopterygii</taxon>
        <taxon>Teleostei</taxon>
        <taxon>Anguilliformes</taxon>
        <taxon>Anguillidae</taxon>
        <taxon>Anguilla</taxon>
    </lineage>
</organism>
<dbReference type="EMBL" id="GBXM01089021">
    <property type="protein sequence ID" value="JAH19556.1"/>
    <property type="molecule type" value="Transcribed_RNA"/>
</dbReference>
<reference evidence="1" key="2">
    <citation type="journal article" date="2015" name="Fish Shellfish Immunol.">
        <title>Early steps in the European eel (Anguilla anguilla)-Vibrio vulnificus interaction in the gills: Role of the RtxA13 toxin.</title>
        <authorList>
            <person name="Callol A."/>
            <person name="Pajuelo D."/>
            <person name="Ebbesson L."/>
            <person name="Teles M."/>
            <person name="MacKenzie S."/>
            <person name="Amaro C."/>
        </authorList>
    </citation>
    <scope>NUCLEOTIDE SEQUENCE</scope>
</reference>